<comment type="caution">
    <text evidence="2">The sequence shown here is derived from an EMBL/GenBank/DDBJ whole genome shotgun (WGS) entry which is preliminary data.</text>
</comment>
<gene>
    <name evidence="2" type="ORF">ACE3NQ_06555</name>
</gene>
<keyword evidence="3" id="KW-1185">Reference proteome</keyword>
<reference evidence="2 3" key="1">
    <citation type="submission" date="2024-09" db="EMBL/GenBank/DDBJ databases">
        <authorList>
            <person name="Ruan L."/>
        </authorList>
    </citation>
    <scope>NUCLEOTIDE SEQUENCE [LARGE SCALE GENOMIC DNA]</scope>
    <source>
        <strain evidence="2 3">D33</strain>
    </source>
</reference>
<accession>A0ABV5B4F8</accession>
<protein>
    <submittedName>
        <fullName evidence="2">Glycosyltransferase</fullName>
        <ecNumber evidence="2">2.4.-.-</ecNumber>
    </submittedName>
</protein>
<dbReference type="EMBL" id="JBHILM010000005">
    <property type="protein sequence ID" value="MFB5680568.1"/>
    <property type="molecule type" value="Genomic_DNA"/>
</dbReference>
<dbReference type="EC" id="2.4.-.-" evidence="2"/>
<dbReference type="Proteomes" id="UP001580407">
    <property type="component" value="Unassembled WGS sequence"/>
</dbReference>
<dbReference type="RefSeq" id="WP_375524366.1">
    <property type="nucleotide sequence ID" value="NZ_JBHILM010000005.1"/>
</dbReference>
<dbReference type="GO" id="GO:0016757">
    <property type="term" value="F:glycosyltransferase activity"/>
    <property type="evidence" value="ECO:0007669"/>
    <property type="project" value="UniProtKB-KW"/>
</dbReference>
<feature type="domain" description="Spore protein YkvP/CgeB glycosyl transferase-like" evidence="1">
    <location>
        <begin position="226"/>
        <end position="370"/>
    </location>
</feature>
<evidence type="ECO:0000313" key="2">
    <source>
        <dbReference type="EMBL" id="MFB5680568.1"/>
    </source>
</evidence>
<evidence type="ECO:0000313" key="3">
    <source>
        <dbReference type="Proteomes" id="UP001580407"/>
    </source>
</evidence>
<proteinExistence type="predicted"/>
<keyword evidence="2" id="KW-0808">Transferase</keyword>
<evidence type="ECO:0000259" key="1">
    <source>
        <dbReference type="Pfam" id="PF13524"/>
    </source>
</evidence>
<organism evidence="2 3">
    <name type="scientific">Paenibacillus terreus</name>
    <dbReference type="NCBI Taxonomy" id="1387834"/>
    <lineage>
        <taxon>Bacteria</taxon>
        <taxon>Bacillati</taxon>
        <taxon>Bacillota</taxon>
        <taxon>Bacilli</taxon>
        <taxon>Bacillales</taxon>
        <taxon>Paenibacillaceae</taxon>
        <taxon>Paenibacillus</taxon>
    </lineage>
</organism>
<sequence length="375" mass="43248">MEEQQPVNVNSLAAAVSYNKGREYGAHAGYEEGYLRGRANAVAARIETKFPKRPLHILYVSSGKQYPYSPIDQAIHTTLQDMVHHVTLADPRQQVADIAAHLKPDLVLVLDGLELPVNQVDEIRKKGIRTAVWLTDDPYYTDITAKMAPHFDDIFTLEINCIDLYHKLGCSSVHYLPFAAYRSHYFPLTTPSTVRREVNFTGSAYWSRIYFMNPIMPQLMSHNTGINGLWWDRIENYHMYADKIEVNKWHDPEETNQVYNGTKIVINLHRSHLDDSVNNNSNLKIPPASPNPRSFEICAASAFQLTDARDDMARFYKAGEEIETYTTPQELIEKVEYYLTHEKERQEIALRGLKRTLKEHTYAHRLHQMLSILFP</sequence>
<name>A0ABV5B4F8_9BACL</name>
<dbReference type="InterPro" id="IPR055259">
    <property type="entry name" value="YkvP/CgeB_Glyco_trans-like"/>
</dbReference>
<dbReference type="Pfam" id="PF13524">
    <property type="entry name" value="Glyco_trans_1_2"/>
    <property type="match status" value="1"/>
</dbReference>
<keyword evidence="2" id="KW-0328">Glycosyltransferase</keyword>